<dbReference type="Gene3D" id="1.10.10.10">
    <property type="entry name" value="Winged helix-like DNA-binding domain superfamily/Winged helix DNA-binding domain"/>
    <property type="match status" value="1"/>
</dbReference>
<name>A0A558EBG6_9RHOO</name>
<accession>A0A558EBG6</accession>
<dbReference type="InterPro" id="IPR036388">
    <property type="entry name" value="WH-like_DNA-bd_sf"/>
</dbReference>
<proteinExistence type="predicted"/>
<feature type="region of interest" description="Disordered" evidence="1">
    <location>
        <begin position="1"/>
        <end position="33"/>
    </location>
</feature>
<protein>
    <submittedName>
        <fullName evidence="2">Winged helix-turn-helix transcriptional regulator</fullName>
    </submittedName>
</protein>
<dbReference type="Proteomes" id="UP000318349">
    <property type="component" value="Unassembled WGS sequence"/>
</dbReference>
<dbReference type="AlphaFoldDB" id="A0A558EBG6"/>
<comment type="caution">
    <text evidence="2">The sequence shown here is derived from an EMBL/GenBank/DDBJ whole genome shotgun (WGS) entry which is preliminary data.</text>
</comment>
<evidence type="ECO:0000313" key="3">
    <source>
        <dbReference type="Proteomes" id="UP000318349"/>
    </source>
</evidence>
<evidence type="ECO:0000256" key="1">
    <source>
        <dbReference type="SAM" id="MobiDB-lite"/>
    </source>
</evidence>
<reference evidence="2 3" key="1">
    <citation type="submission" date="2019-07" db="EMBL/GenBank/DDBJ databases">
        <title>The pathways for chlorine oxyanion respiration interact through the shared metabolite chlorate.</title>
        <authorList>
            <person name="Barnum T.P."/>
            <person name="Cheng Y."/>
            <person name="Hill K.A."/>
            <person name="Lucas L.N."/>
            <person name="Carlson H.K."/>
            <person name="Coates J.D."/>
        </authorList>
    </citation>
    <scope>NUCLEOTIDE SEQUENCE [LARGE SCALE GENOMIC DNA]</scope>
    <source>
        <strain evidence="2 3">SFB-1</strain>
    </source>
</reference>
<feature type="compositionally biased region" description="Basic residues" evidence="1">
    <location>
        <begin position="1"/>
        <end position="24"/>
    </location>
</feature>
<feature type="region of interest" description="Disordered" evidence="1">
    <location>
        <begin position="44"/>
        <end position="63"/>
    </location>
</feature>
<gene>
    <name evidence="2" type="ORF">FHP89_13790</name>
</gene>
<sequence>MEKLRCQRSGRRPTQRRSHKHRSRTPPTSRFGKRIVRQGIIVQPNATDPPKLMPRKSPDAPPDRANTLDLLGFFYPIHYRIGMELERRMCQGQLSRQQAAIIWLIESEVGAHGWMRRKEIERLLSDWFESRNSHVTHLLRELAEPPLALVTQRTNPDCAREKLVALTDNGRAHFDTMIKAGLDYFAELFPHLGNKELQDGIRFLGRAFGTPSLGKRS</sequence>
<dbReference type="SUPFAM" id="SSF46785">
    <property type="entry name" value="Winged helix' DNA-binding domain"/>
    <property type="match status" value="1"/>
</dbReference>
<dbReference type="EMBL" id="VMNI01000013">
    <property type="protein sequence ID" value="TVO75419.1"/>
    <property type="molecule type" value="Genomic_DNA"/>
</dbReference>
<dbReference type="InterPro" id="IPR036390">
    <property type="entry name" value="WH_DNA-bd_sf"/>
</dbReference>
<organism evidence="2 3">
    <name type="scientific">Denitromonas halophila</name>
    <dbReference type="NCBI Taxonomy" id="1629404"/>
    <lineage>
        <taxon>Bacteria</taxon>
        <taxon>Pseudomonadati</taxon>
        <taxon>Pseudomonadota</taxon>
        <taxon>Betaproteobacteria</taxon>
        <taxon>Rhodocyclales</taxon>
        <taxon>Zoogloeaceae</taxon>
        <taxon>Denitromonas</taxon>
    </lineage>
</organism>
<evidence type="ECO:0000313" key="2">
    <source>
        <dbReference type="EMBL" id="TVO75419.1"/>
    </source>
</evidence>